<sequence length="86" mass="10063">MHAIKNSSSFKIKALLVQNKFKIVENYHSIIGFKEMLENFEKENWSEFAETILVALKSKMEISYILQKKISTKNATSKFKYTLNLN</sequence>
<evidence type="ECO:0000313" key="2">
    <source>
        <dbReference type="Proteomes" id="UP000276133"/>
    </source>
</evidence>
<protein>
    <submittedName>
        <fullName evidence="1">Uncharacterized protein</fullName>
    </submittedName>
</protein>
<name>A0A3M7SV13_BRAPC</name>
<accession>A0A3M7SV13</accession>
<evidence type="ECO:0000313" key="1">
    <source>
        <dbReference type="EMBL" id="RNA39532.1"/>
    </source>
</evidence>
<comment type="caution">
    <text evidence="1">The sequence shown here is derived from an EMBL/GenBank/DDBJ whole genome shotgun (WGS) entry which is preliminary data.</text>
</comment>
<proteinExistence type="predicted"/>
<keyword evidence="2" id="KW-1185">Reference proteome</keyword>
<dbReference type="AlphaFoldDB" id="A0A3M7SV13"/>
<organism evidence="1 2">
    <name type="scientific">Brachionus plicatilis</name>
    <name type="common">Marine rotifer</name>
    <name type="synonym">Brachionus muelleri</name>
    <dbReference type="NCBI Taxonomy" id="10195"/>
    <lineage>
        <taxon>Eukaryota</taxon>
        <taxon>Metazoa</taxon>
        <taxon>Spiralia</taxon>
        <taxon>Gnathifera</taxon>
        <taxon>Rotifera</taxon>
        <taxon>Eurotatoria</taxon>
        <taxon>Monogononta</taxon>
        <taxon>Pseudotrocha</taxon>
        <taxon>Ploima</taxon>
        <taxon>Brachionidae</taxon>
        <taxon>Brachionus</taxon>
    </lineage>
</organism>
<reference evidence="1 2" key="1">
    <citation type="journal article" date="2018" name="Sci. Rep.">
        <title>Genomic signatures of local adaptation to the degree of environmental predictability in rotifers.</title>
        <authorList>
            <person name="Franch-Gras L."/>
            <person name="Hahn C."/>
            <person name="Garcia-Roger E.M."/>
            <person name="Carmona M.J."/>
            <person name="Serra M."/>
            <person name="Gomez A."/>
        </authorList>
    </citation>
    <scope>NUCLEOTIDE SEQUENCE [LARGE SCALE GENOMIC DNA]</scope>
    <source>
        <strain evidence="1">HYR1</strain>
    </source>
</reference>
<dbReference type="Proteomes" id="UP000276133">
    <property type="component" value="Unassembled WGS sequence"/>
</dbReference>
<dbReference type="EMBL" id="REGN01000741">
    <property type="protein sequence ID" value="RNA39532.1"/>
    <property type="molecule type" value="Genomic_DNA"/>
</dbReference>
<gene>
    <name evidence="1" type="ORF">BpHYR1_011567</name>
</gene>